<keyword evidence="2" id="KW-1185">Reference proteome</keyword>
<gene>
    <name evidence="1" type="ordered locus">Calkr_2165</name>
</gene>
<dbReference type="Proteomes" id="UP000009256">
    <property type="component" value="Chromosome"/>
</dbReference>
<dbReference type="KEGG" id="cki:Calkr_2165"/>
<accession>E4S5W8</accession>
<dbReference type="EMBL" id="CP002326">
    <property type="protein sequence ID" value="ADQ41628.1"/>
    <property type="molecule type" value="Genomic_DNA"/>
</dbReference>
<dbReference type="STRING" id="632335.Calkr_2165"/>
<reference key="1">
    <citation type="submission" date="2010-11" db="EMBL/GenBank/DDBJ databases">
        <title>Complete sequence of chromosome of Caldicellulosiruptor kristjanssonii 177R1B.</title>
        <authorList>
            <consortium name="US DOE Joint Genome Institute"/>
            <person name="Lucas S."/>
            <person name="Copeland A."/>
            <person name="Lapidus A."/>
            <person name="Cheng J.-F."/>
            <person name="Bruce D."/>
            <person name="Goodwin L."/>
            <person name="Pitluck S."/>
            <person name="Davenport K."/>
            <person name="Detter J.C."/>
            <person name="Han C."/>
            <person name="Tapia R."/>
            <person name="Land M."/>
            <person name="Hauser L."/>
            <person name="Jeffries C."/>
            <person name="Kyrpides N."/>
            <person name="Ivanova N."/>
            <person name="Mikhailova N."/>
            <person name="Blumer-Schuette S.E."/>
            <person name="Kelly R.M."/>
            <person name="Woyke T."/>
        </authorList>
    </citation>
    <scope>NUCLEOTIDE SEQUENCE</scope>
    <source>
        <strain>177R1B</strain>
    </source>
</reference>
<evidence type="ECO:0000313" key="1">
    <source>
        <dbReference type="EMBL" id="ADQ41628.1"/>
    </source>
</evidence>
<sequence length="81" mass="9286">MKKNLTIRIPEEHPIWQESEKTKVILDALELYYATKAVVSGTIKLKTIQIDNTEQNKPQQEPGLDLDKKSVKSFLDAFSKL</sequence>
<protein>
    <submittedName>
        <fullName evidence="1">Uncharacterized protein</fullName>
    </submittedName>
</protein>
<dbReference type="HOGENOM" id="CLU_2567403_0_0_9"/>
<reference evidence="1 2" key="2">
    <citation type="journal article" date="2011" name="J. Bacteriol.">
        <title>Complete genome sequences for the anaerobic, extremely thermophilic plant biomass-degrading bacteria Caldicellulosiruptor hydrothermalis, Caldicellulosiruptor kristjanssonii, Caldicellulosiruptor kronotskyensis, Caldicellulosiruptor owensenis, and Caldicellulosiruptor lactoaceticus.</title>
        <authorList>
            <person name="Blumer-Schuette S.E."/>
            <person name="Ozdemir I."/>
            <person name="Mistry D."/>
            <person name="Lucas S."/>
            <person name="Lapidus A."/>
            <person name="Cheng J.F."/>
            <person name="Goodwin L.A."/>
            <person name="Pitluck S."/>
            <person name="Land M.L."/>
            <person name="Hauser L.J."/>
            <person name="Woyke T."/>
            <person name="Mikhailova N."/>
            <person name="Pati A."/>
            <person name="Kyrpides N.C."/>
            <person name="Ivanova N."/>
            <person name="Detter J.C."/>
            <person name="Walston-Davenport K."/>
            <person name="Han S."/>
            <person name="Adams M.W."/>
            <person name="Kelly R.M."/>
        </authorList>
    </citation>
    <scope>NUCLEOTIDE SEQUENCE [LARGE SCALE GENOMIC DNA]</scope>
    <source>
        <strain evidence="2">ATCC 700853 / DSM 12137 / I77R1B</strain>
    </source>
</reference>
<name>E4S5W8_CALA7</name>
<dbReference type="AlphaFoldDB" id="E4S5W8"/>
<dbReference type="OrthoDB" id="1716807at2"/>
<evidence type="ECO:0000313" key="2">
    <source>
        <dbReference type="Proteomes" id="UP000009256"/>
    </source>
</evidence>
<proteinExistence type="predicted"/>
<dbReference type="RefSeq" id="WP_013433349.1">
    <property type="nucleotide sequence ID" value="NC_014721.1"/>
</dbReference>
<organism evidence="1 2">
    <name type="scientific">Caldicellulosiruptor acetigenus (strain ATCC 700853 / DSM 12137 / I77R1B)</name>
    <name type="common">Caldicellulosiruptor kristjanssonii</name>
    <dbReference type="NCBI Taxonomy" id="632335"/>
    <lineage>
        <taxon>Bacteria</taxon>
        <taxon>Bacillati</taxon>
        <taxon>Bacillota</taxon>
        <taxon>Bacillota incertae sedis</taxon>
        <taxon>Caldicellulosiruptorales</taxon>
        <taxon>Caldicellulosiruptoraceae</taxon>
        <taxon>Caldicellulosiruptor</taxon>
    </lineage>
</organism>